<dbReference type="OrthoDB" id="9803716at2"/>
<dbReference type="Pfam" id="PF06114">
    <property type="entry name" value="Peptidase_M78"/>
    <property type="match status" value="1"/>
</dbReference>
<dbReference type="AlphaFoldDB" id="A0A4Z0GR00"/>
<dbReference type="GO" id="GO:0003697">
    <property type="term" value="F:single-stranded DNA binding"/>
    <property type="evidence" value="ECO:0007669"/>
    <property type="project" value="InterPro"/>
</dbReference>
<dbReference type="Proteomes" id="UP000298347">
    <property type="component" value="Unassembled WGS sequence"/>
</dbReference>
<dbReference type="RefSeq" id="WP_135348081.1">
    <property type="nucleotide sequence ID" value="NZ_SRJD01000006.1"/>
</dbReference>
<accession>A0A4Z0GR00</accession>
<keyword evidence="5" id="KW-1185">Reference proteome</keyword>
<protein>
    <submittedName>
        <fullName evidence="4">ImmA/IrrE family metallo-endopeptidase</fullName>
    </submittedName>
</protein>
<organism evidence="4 5">
    <name type="scientific">Sporolactobacillus shoreae</name>
    <dbReference type="NCBI Taxonomy" id="1465501"/>
    <lineage>
        <taxon>Bacteria</taxon>
        <taxon>Bacillati</taxon>
        <taxon>Bacillota</taxon>
        <taxon>Bacilli</taxon>
        <taxon>Bacillales</taxon>
        <taxon>Sporolactobacillaceae</taxon>
        <taxon>Sporolactobacillus</taxon>
    </lineage>
</organism>
<evidence type="ECO:0000313" key="4">
    <source>
        <dbReference type="EMBL" id="TGA98602.1"/>
    </source>
</evidence>
<dbReference type="InterPro" id="IPR010359">
    <property type="entry name" value="IrrE_HExxH"/>
</dbReference>
<reference evidence="4 5" key="1">
    <citation type="journal article" date="2015" name="Int. J. Syst. Evol. Microbiol.">
        <title>Sporolactobacillus shoreae sp. nov. and Sporolactobacillus spathodeae sp. nov., two spore-forming lactic acid bacteria isolated from tree barks in Thailand.</title>
        <authorList>
            <person name="Thamacharoensuk T."/>
            <person name="Kitahara M."/>
            <person name="Ohkuma M."/>
            <person name="Thongchul N."/>
            <person name="Tanasupawat S."/>
        </authorList>
    </citation>
    <scope>NUCLEOTIDE SEQUENCE [LARGE SCALE GENOMIC DNA]</scope>
    <source>
        <strain evidence="4 5">BK92</strain>
    </source>
</reference>
<dbReference type="InterPro" id="IPR013610">
    <property type="entry name" value="ArdC_N"/>
</dbReference>
<gene>
    <name evidence="4" type="ORF">E4665_06990</name>
</gene>
<feature type="domain" description="IrrE N-terminal-like" evidence="2">
    <location>
        <begin position="209"/>
        <end position="258"/>
    </location>
</feature>
<feature type="compositionally biased region" description="Polar residues" evidence="1">
    <location>
        <begin position="435"/>
        <end position="445"/>
    </location>
</feature>
<feature type="region of interest" description="Disordered" evidence="1">
    <location>
        <begin position="412"/>
        <end position="445"/>
    </location>
</feature>
<proteinExistence type="predicted"/>
<dbReference type="Pfam" id="PF08401">
    <property type="entry name" value="ArdcN"/>
    <property type="match status" value="1"/>
</dbReference>
<sequence>MPNKSSHQKTFKQKQAEIQALVSQMDQAVDSYFVDPEKLKQYLSFMSQFHRYSPANVALIEKQFPGAKAVGSFQFWKSKDYTVRKGEHGEKIWVPIQVPAKFQTKTGEWKPIRQATETERVALEQGTLRQIEAHRSYTIGTVFDISQTTCPIEKLPELFPNRHITGEIKNFDLWSHGLRQVAKNLGVTIDETTPYTFGAAKGVFIPKLNKIQLNPRNTSFENATVLTHELAHAALHPQDKRVKTTVREREFQAEMTAYVVHAHFGIDTQNESLHYLASWTKNKTLADKKRLIGEVHETSLSFITTLESELAKGKEEGRNISEKLDQKPMKTLDQWEKGSLTDYLQVGDRVDDALKKHLMHVLPPRVNNEQVMQCGEPYGMKDGKNTFITFAKEDGEWIYKGACFAGEHQQTDTLSKTEGAPVYSLPTRPLKPTGLSKSTSLTRSR</sequence>
<evidence type="ECO:0000256" key="1">
    <source>
        <dbReference type="SAM" id="MobiDB-lite"/>
    </source>
</evidence>
<name>A0A4Z0GR00_9BACL</name>
<comment type="caution">
    <text evidence="4">The sequence shown here is derived from an EMBL/GenBank/DDBJ whole genome shotgun (WGS) entry which is preliminary data.</text>
</comment>
<feature type="domain" description="N-terminal" evidence="3">
    <location>
        <begin position="21"/>
        <end position="117"/>
    </location>
</feature>
<evidence type="ECO:0000313" key="5">
    <source>
        <dbReference type="Proteomes" id="UP000298347"/>
    </source>
</evidence>
<evidence type="ECO:0000259" key="2">
    <source>
        <dbReference type="Pfam" id="PF06114"/>
    </source>
</evidence>
<dbReference type="EMBL" id="SRJD01000006">
    <property type="protein sequence ID" value="TGA98602.1"/>
    <property type="molecule type" value="Genomic_DNA"/>
</dbReference>
<evidence type="ECO:0000259" key="3">
    <source>
        <dbReference type="Pfam" id="PF08401"/>
    </source>
</evidence>